<dbReference type="AlphaFoldDB" id="A0AAV2NPP0"/>
<reference evidence="1" key="1">
    <citation type="submission" date="2024-04" db="EMBL/GenBank/DDBJ databases">
        <authorList>
            <consortium name="Molecular Ecology Group"/>
        </authorList>
    </citation>
    <scope>NUCLEOTIDE SEQUENCE</scope>
</reference>
<accession>A0AAV2NPP0</accession>
<evidence type="ECO:0000313" key="1">
    <source>
        <dbReference type="EMBL" id="CAL1681703.1"/>
    </source>
</evidence>
<name>A0AAV2NPP0_9HYME</name>
<organism evidence="1 2">
    <name type="scientific">Lasius platythorax</name>
    <dbReference type="NCBI Taxonomy" id="488582"/>
    <lineage>
        <taxon>Eukaryota</taxon>
        <taxon>Metazoa</taxon>
        <taxon>Ecdysozoa</taxon>
        <taxon>Arthropoda</taxon>
        <taxon>Hexapoda</taxon>
        <taxon>Insecta</taxon>
        <taxon>Pterygota</taxon>
        <taxon>Neoptera</taxon>
        <taxon>Endopterygota</taxon>
        <taxon>Hymenoptera</taxon>
        <taxon>Apocrita</taxon>
        <taxon>Aculeata</taxon>
        <taxon>Formicoidea</taxon>
        <taxon>Formicidae</taxon>
        <taxon>Formicinae</taxon>
        <taxon>Lasius</taxon>
        <taxon>Lasius</taxon>
    </lineage>
</organism>
<sequence>MTLVGIPLYLPGVSGLPPLFIVGDYYGKPVEYHSRRGIEADIHSYRRSPLLFSSATNTQATSSTRYNTRAAIVKRLR</sequence>
<gene>
    <name evidence="1" type="ORF">LPLAT_LOCUS7663</name>
</gene>
<evidence type="ECO:0000313" key="2">
    <source>
        <dbReference type="Proteomes" id="UP001497644"/>
    </source>
</evidence>
<dbReference type="Proteomes" id="UP001497644">
    <property type="component" value="Chromosome 3"/>
</dbReference>
<proteinExistence type="predicted"/>
<keyword evidence="2" id="KW-1185">Reference proteome</keyword>
<protein>
    <submittedName>
        <fullName evidence="1">Uncharacterized protein</fullName>
    </submittedName>
</protein>
<dbReference type="EMBL" id="OZ034826">
    <property type="protein sequence ID" value="CAL1681703.1"/>
    <property type="molecule type" value="Genomic_DNA"/>
</dbReference>